<feature type="chain" id="PRO_5037961417" evidence="1">
    <location>
        <begin position="25"/>
        <end position="170"/>
    </location>
</feature>
<dbReference type="PANTHER" id="PTHR11102:SF160">
    <property type="entry name" value="ERAD-ASSOCIATED E3 UBIQUITIN-PROTEIN LIGASE COMPONENT HRD3"/>
    <property type="match status" value="1"/>
</dbReference>
<evidence type="ECO:0000313" key="3">
    <source>
        <dbReference type="Proteomes" id="UP000595278"/>
    </source>
</evidence>
<gene>
    <name evidence="2" type="ORF">JHT90_00610</name>
</gene>
<dbReference type="Proteomes" id="UP000595278">
    <property type="component" value="Chromosome"/>
</dbReference>
<dbReference type="RefSeq" id="WP_201092855.1">
    <property type="nucleotide sequence ID" value="NZ_CP067393.1"/>
</dbReference>
<dbReference type="EMBL" id="CP067393">
    <property type="protein sequence ID" value="QQP85799.1"/>
    <property type="molecule type" value="Genomic_DNA"/>
</dbReference>
<reference evidence="2 3" key="1">
    <citation type="submission" date="2021-01" db="EMBL/GenBank/DDBJ databases">
        <title>Entomomonas sp. F2A isolated from a house cricket (Acheta domesticus).</title>
        <authorList>
            <person name="Spergser J."/>
            <person name="Busse H.-J."/>
        </authorList>
    </citation>
    <scope>NUCLEOTIDE SEQUENCE [LARGE SCALE GENOMIC DNA]</scope>
    <source>
        <strain evidence="2 3">F2A</strain>
    </source>
</reference>
<dbReference type="InterPro" id="IPR011990">
    <property type="entry name" value="TPR-like_helical_dom_sf"/>
</dbReference>
<dbReference type="SMART" id="SM00671">
    <property type="entry name" value="SEL1"/>
    <property type="match status" value="2"/>
</dbReference>
<dbReference type="KEGG" id="eaz:JHT90_00610"/>
<evidence type="ECO:0000256" key="1">
    <source>
        <dbReference type="SAM" id="SignalP"/>
    </source>
</evidence>
<keyword evidence="1" id="KW-0732">Signal</keyword>
<accession>A0A974NFU3</accession>
<name>A0A974NFU3_9GAMM</name>
<proteinExistence type="predicted"/>
<dbReference type="SUPFAM" id="SSF81901">
    <property type="entry name" value="HCP-like"/>
    <property type="match status" value="1"/>
</dbReference>
<keyword evidence="3" id="KW-1185">Reference proteome</keyword>
<dbReference type="InterPro" id="IPR006597">
    <property type="entry name" value="Sel1-like"/>
</dbReference>
<dbReference type="Pfam" id="PF08238">
    <property type="entry name" value="Sel1"/>
    <property type="match status" value="2"/>
</dbReference>
<protein>
    <submittedName>
        <fullName evidence="2">Sel1 repeat family protein</fullName>
    </submittedName>
</protein>
<dbReference type="PANTHER" id="PTHR11102">
    <property type="entry name" value="SEL-1-LIKE PROTEIN"/>
    <property type="match status" value="1"/>
</dbReference>
<dbReference type="InterPro" id="IPR050767">
    <property type="entry name" value="Sel1_AlgK"/>
</dbReference>
<dbReference type="AlphaFoldDB" id="A0A974NFU3"/>
<sequence length="170" mass="19042">MNSSYCKFYSISCLLLLFINQLSAEGLNLPTITSCTFNVPQEQQAFMLDRCLVAAKAGDKEAQYQLGLYYSDGKLVTANYPEALYWFKQASAQAQVDAQVRLGYMYLQGQGVPVNNLQAYIIFKIAGINGSDEAMDEADVAADLMSPQELQQANYILGKTFRRYLKNIKE</sequence>
<organism evidence="2 3">
    <name type="scientific">Entomomonas asaccharolytica</name>
    <dbReference type="NCBI Taxonomy" id="2785331"/>
    <lineage>
        <taxon>Bacteria</taxon>
        <taxon>Pseudomonadati</taxon>
        <taxon>Pseudomonadota</taxon>
        <taxon>Gammaproteobacteria</taxon>
        <taxon>Pseudomonadales</taxon>
        <taxon>Pseudomonadaceae</taxon>
        <taxon>Entomomonas</taxon>
    </lineage>
</organism>
<dbReference type="Gene3D" id="1.25.40.10">
    <property type="entry name" value="Tetratricopeptide repeat domain"/>
    <property type="match status" value="1"/>
</dbReference>
<feature type="signal peptide" evidence="1">
    <location>
        <begin position="1"/>
        <end position="24"/>
    </location>
</feature>
<evidence type="ECO:0000313" key="2">
    <source>
        <dbReference type="EMBL" id="QQP85799.1"/>
    </source>
</evidence>